<name>A0A1V2US85_9GAMM</name>
<accession>A0A1V2US85</accession>
<evidence type="ECO:0000313" key="3">
    <source>
        <dbReference type="Proteomes" id="UP000189376"/>
    </source>
</evidence>
<dbReference type="AlphaFoldDB" id="A0A1V2US85"/>
<evidence type="ECO:0000313" key="2">
    <source>
        <dbReference type="EMBL" id="ONN52848.1"/>
    </source>
</evidence>
<organism evidence="2 3">
    <name type="scientific">Acinetobacter genomosp. 33YU</name>
    <dbReference type="NCBI Taxonomy" id="1675530"/>
    <lineage>
        <taxon>Bacteria</taxon>
        <taxon>Pseudomonadati</taxon>
        <taxon>Pseudomonadota</taxon>
        <taxon>Gammaproteobacteria</taxon>
        <taxon>Moraxellales</taxon>
        <taxon>Moraxellaceae</taxon>
        <taxon>Acinetobacter</taxon>
    </lineage>
</organism>
<feature type="transmembrane region" description="Helical" evidence="1">
    <location>
        <begin position="71"/>
        <end position="88"/>
    </location>
</feature>
<protein>
    <submittedName>
        <fullName evidence="2">Membrane protein</fullName>
    </submittedName>
</protein>
<proteinExistence type="predicted"/>
<reference evidence="2 3" key="1">
    <citation type="submission" date="2015-07" db="EMBL/GenBank/DDBJ databases">
        <title>Acinetobacter yuneri, a novel member of Acinetobacter calcoaceticus-Acinetobacter baumannii complex isolated from clinical specimen.</title>
        <authorList>
            <person name="Yu Y."/>
        </authorList>
    </citation>
    <scope>NUCLEOTIDE SEQUENCE [LARGE SCALE GENOMIC DNA]</scope>
    <source>
        <strain evidence="2 3">A362</strain>
    </source>
</reference>
<feature type="transmembrane region" description="Helical" evidence="1">
    <location>
        <begin position="47"/>
        <end position="64"/>
    </location>
</feature>
<evidence type="ECO:0000256" key="1">
    <source>
        <dbReference type="SAM" id="Phobius"/>
    </source>
</evidence>
<dbReference type="RefSeq" id="WP_004699289.1">
    <property type="nucleotide sequence ID" value="NZ_LFZS01000016.1"/>
</dbReference>
<feature type="transmembrane region" description="Helical" evidence="1">
    <location>
        <begin position="21"/>
        <end position="41"/>
    </location>
</feature>
<keyword evidence="3" id="KW-1185">Reference proteome</keyword>
<feature type="transmembrane region" description="Helical" evidence="1">
    <location>
        <begin position="100"/>
        <end position="119"/>
    </location>
</feature>
<comment type="caution">
    <text evidence="2">The sequence shown here is derived from an EMBL/GenBank/DDBJ whole genome shotgun (WGS) entry which is preliminary data.</text>
</comment>
<sequence length="127" mass="14723">MQQPDQKELFDVLEKQKKNQLQVDLIFKIVLPIVAFLLSVICANLNWQSTLGTFVILTIAFIAVGIKRLPLWHWLIVISLYCLADNYLSYGQLDLTHLRLQLGTMLVFVGMVGIGRPYVDRWFMKNR</sequence>
<keyword evidence="1" id="KW-0812">Transmembrane</keyword>
<keyword evidence="1" id="KW-0472">Membrane</keyword>
<dbReference type="Proteomes" id="UP000189376">
    <property type="component" value="Unassembled WGS sequence"/>
</dbReference>
<keyword evidence="1" id="KW-1133">Transmembrane helix</keyword>
<dbReference type="EMBL" id="LFZS01000016">
    <property type="protein sequence ID" value="ONN52848.1"/>
    <property type="molecule type" value="Genomic_DNA"/>
</dbReference>
<gene>
    <name evidence="2" type="ORF">AC058_15835</name>
</gene>